<accession>A0A644W2Z3</accession>
<dbReference type="AlphaFoldDB" id="A0A644W2Z3"/>
<protein>
    <submittedName>
        <fullName evidence="1">Uncharacterized protein</fullName>
    </submittedName>
</protein>
<reference evidence="1" key="1">
    <citation type="submission" date="2019-08" db="EMBL/GenBank/DDBJ databases">
        <authorList>
            <person name="Kucharzyk K."/>
            <person name="Murdoch R.W."/>
            <person name="Higgins S."/>
            <person name="Loffler F."/>
        </authorList>
    </citation>
    <scope>NUCLEOTIDE SEQUENCE</scope>
</reference>
<name>A0A644W2Z3_9ZZZZ</name>
<organism evidence="1">
    <name type="scientific">bioreactor metagenome</name>
    <dbReference type="NCBI Taxonomy" id="1076179"/>
    <lineage>
        <taxon>unclassified sequences</taxon>
        <taxon>metagenomes</taxon>
        <taxon>ecological metagenomes</taxon>
    </lineage>
</organism>
<evidence type="ECO:0000313" key="1">
    <source>
        <dbReference type="EMBL" id="MPL97957.1"/>
    </source>
</evidence>
<proteinExistence type="predicted"/>
<sequence length="259" mass="30185">MRYIFSILIFSLSLLAYGQDKNDINVRINNEPLDSLPKFVIKMDKTEYFLDSIPNSINPNWIDKIEVLKSEEQKYLYGNGNGVVLIYPKKKYFKQISSLLETIPNNQEQIDKQTLDSIYLKALNSRIDLQLSSGWKFIEPNEQIDRIKNNFDHNSVYKFLSADELFDYAYKHGKSLKLYRVTHKQISNDTIDINFGDLALKVKKGIFFKNGLHFREANYSIACGGTNGYIPDFRFVYDKETNNWKIIGGNCKTPEWTDK</sequence>
<gene>
    <name evidence="1" type="ORF">SDC9_44154</name>
</gene>
<dbReference type="EMBL" id="VSSQ01000582">
    <property type="protein sequence ID" value="MPL97957.1"/>
    <property type="molecule type" value="Genomic_DNA"/>
</dbReference>
<comment type="caution">
    <text evidence="1">The sequence shown here is derived from an EMBL/GenBank/DDBJ whole genome shotgun (WGS) entry which is preliminary data.</text>
</comment>